<comment type="caution">
    <text evidence="3">The sequence shown here is derived from an EMBL/GenBank/DDBJ whole genome shotgun (WGS) entry which is preliminary data.</text>
</comment>
<dbReference type="Gene3D" id="2.130.10.30">
    <property type="entry name" value="Regulator of chromosome condensation 1/beta-lactamase-inhibitor protein II"/>
    <property type="match status" value="2"/>
</dbReference>
<proteinExistence type="predicted"/>
<dbReference type="PANTHER" id="PTHR45982:SF3">
    <property type="entry name" value="F-BOX PROTEIN POF9"/>
    <property type="match status" value="1"/>
</dbReference>
<dbReference type="Pfam" id="PF13540">
    <property type="entry name" value="RCC1_2"/>
    <property type="match status" value="1"/>
</dbReference>
<evidence type="ECO:0000256" key="1">
    <source>
        <dbReference type="PROSITE-ProRule" id="PRU00235"/>
    </source>
</evidence>
<keyword evidence="4" id="KW-1185">Reference proteome</keyword>
<reference evidence="3" key="1">
    <citation type="submission" date="2014-03" db="EMBL/GenBank/DDBJ databases">
        <authorList>
            <person name="Casaregola S."/>
        </authorList>
    </citation>
    <scope>NUCLEOTIDE SEQUENCE [LARGE SCALE GENOMIC DNA]</scope>
    <source>
        <strain evidence="3">CLIB 918</strain>
    </source>
</reference>
<organism evidence="3 4">
    <name type="scientific">Geotrichum candidum</name>
    <name type="common">Oospora lactis</name>
    <name type="synonym">Dipodascus geotrichum</name>
    <dbReference type="NCBI Taxonomy" id="1173061"/>
    <lineage>
        <taxon>Eukaryota</taxon>
        <taxon>Fungi</taxon>
        <taxon>Dikarya</taxon>
        <taxon>Ascomycota</taxon>
        <taxon>Saccharomycotina</taxon>
        <taxon>Dipodascomycetes</taxon>
        <taxon>Dipodascales</taxon>
        <taxon>Dipodascaceae</taxon>
        <taxon>Geotrichum</taxon>
    </lineage>
</organism>
<dbReference type="GO" id="GO:0005737">
    <property type="term" value="C:cytoplasm"/>
    <property type="evidence" value="ECO:0007669"/>
    <property type="project" value="TreeGrafter"/>
</dbReference>
<name>A0A0J9XF25_GEOCN</name>
<dbReference type="CDD" id="cd22126">
    <property type="entry name" value="F-box_FBXL15"/>
    <property type="match status" value="1"/>
</dbReference>
<feature type="domain" description="F-box" evidence="2">
    <location>
        <begin position="22"/>
        <end position="58"/>
    </location>
</feature>
<evidence type="ECO:0000259" key="2">
    <source>
        <dbReference type="Pfam" id="PF12937"/>
    </source>
</evidence>
<keyword evidence="3" id="KW-0647">Proteasome</keyword>
<evidence type="ECO:0000313" key="4">
    <source>
        <dbReference type="Proteomes" id="UP000242525"/>
    </source>
</evidence>
<dbReference type="STRING" id="1173061.A0A0J9XF25"/>
<dbReference type="OrthoDB" id="61110at2759"/>
<gene>
    <name evidence="3" type="ORF">BN980_GECA13s01066g</name>
</gene>
<feature type="repeat" description="RCC1" evidence="1">
    <location>
        <begin position="82"/>
        <end position="146"/>
    </location>
</feature>
<sequence>MSDSEKHTITVEDLGHDILVNNVFPYLDEKDILNLRNTSRTFREYTLDPAVWHDLYFKKFGLQPNPFTIYKWPEMYRWRSKAGLFTWGQSVGGRLGYSINEVEEEYRPDSQFRNGVCLPRSVPGMENLIVSDVVGFGYGFAILTAEGDVYKIGELQEYVPRGINRIIRPVPSFGPTVTPNIPLIGFQIPNMPQIRGPPAAHVDRPEATIHLEGDGGARFGEGPNEPENDLVDYVGSFTISEKAKVKKLDYYSEDNVSFVTISCGRSHILALDEDDNIYTWDQTFVAPGIRLTFPFTKNGVPNKVRKLAAGWNFSSALIDNVGIVVWFQDKIQPLPETYSEIKADKKSNKSVEVTNYSIIPLTNQPANSDDSIVDIMAGDNFFVYLTKKGDLYKFNIPSNHNDILTSSAIKLDLFTKELDKLSNGIGQFVKISGTYQYFAVLSDSEHVFIGSKDFTVRDAPIVIDELQKVGCISIATGDYHFLALLRGGKLLSWGRESQGCGSLGQGKFSDSSKRGMVKDGWDLILPKPQEIHIKDNGHVLAIGAGGWQSCAIITTEPIE</sequence>
<dbReference type="InterPro" id="IPR000408">
    <property type="entry name" value="Reg_chr_condens"/>
</dbReference>
<dbReference type="AlphaFoldDB" id="A0A0J9XF25"/>
<dbReference type="EMBL" id="CCBN010000013">
    <property type="protein sequence ID" value="CDO55977.1"/>
    <property type="molecule type" value="Genomic_DNA"/>
</dbReference>
<dbReference type="PROSITE" id="PS50012">
    <property type="entry name" value="RCC1_3"/>
    <property type="match status" value="2"/>
</dbReference>
<dbReference type="PROSITE" id="PS00626">
    <property type="entry name" value="RCC1_2"/>
    <property type="match status" value="1"/>
</dbReference>
<dbReference type="InterPro" id="IPR051553">
    <property type="entry name" value="Ran_GTPase-activating"/>
</dbReference>
<dbReference type="InterPro" id="IPR001810">
    <property type="entry name" value="F-box_dom"/>
</dbReference>
<dbReference type="PANTHER" id="PTHR45982">
    <property type="entry name" value="REGULATOR OF CHROMOSOME CONDENSATION"/>
    <property type="match status" value="1"/>
</dbReference>
<dbReference type="Pfam" id="PF12937">
    <property type="entry name" value="F-box-like"/>
    <property type="match status" value="1"/>
</dbReference>
<accession>A0A0J9XF25</accession>
<dbReference type="Proteomes" id="UP000242525">
    <property type="component" value="Unassembled WGS sequence"/>
</dbReference>
<dbReference type="InterPro" id="IPR009091">
    <property type="entry name" value="RCC1/BLIP-II"/>
</dbReference>
<dbReference type="SUPFAM" id="SSF50985">
    <property type="entry name" value="RCC1/BLIP-II"/>
    <property type="match status" value="1"/>
</dbReference>
<dbReference type="InterPro" id="IPR036047">
    <property type="entry name" value="F-box-like_dom_sf"/>
</dbReference>
<feature type="repeat" description="RCC1" evidence="1">
    <location>
        <begin position="488"/>
        <end position="555"/>
    </location>
</feature>
<dbReference type="GO" id="GO:0005085">
    <property type="term" value="F:guanyl-nucleotide exchange factor activity"/>
    <property type="evidence" value="ECO:0007669"/>
    <property type="project" value="TreeGrafter"/>
</dbReference>
<dbReference type="Gene3D" id="1.20.1280.50">
    <property type="match status" value="1"/>
</dbReference>
<dbReference type="GO" id="GO:0000502">
    <property type="term" value="C:proteasome complex"/>
    <property type="evidence" value="ECO:0007669"/>
    <property type="project" value="UniProtKB-KW"/>
</dbReference>
<protein>
    <submittedName>
        <fullName evidence="3">Similar to Saccharomyces cerevisiae YBR280C SAF1 Box protein involved in proteasome dependent degradation of Aah1p during entry of cells into quiescence</fullName>
    </submittedName>
</protein>
<evidence type="ECO:0000313" key="3">
    <source>
        <dbReference type="EMBL" id="CDO55977.1"/>
    </source>
</evidence>
<dbReference type="SUPFAM" id="SSF81383">
    <property type="entry name" value="F-box domain"/>
    <property type="match status" value="1"/>
</dbReference>